<sequence>MNIKEKAEKLAATAVINTVLQIIDKDPEKNVDKIFAAIKKFVKDEDQKKQIDNVCQYYNENPAVKEFIQGILKTTNKKALKKFFTNFFVNGVWLSASKREKYMEEENVKIPFIMLISPSMRCNIHCTGCYAASFSKKDDMSPEEVDRLIGEARDLGIHWIVVLGGEPFFNKYMLDLYEKYNDVMFTPFTNGTLIDEETADRLAKAGNVIPMLSVEGSEEATDGRRGKGVYQKVMHAMDLLNERGVLFGVSTAATSQNIESVTSDEFTDLMISKGSKMCWYFIFMPVGDAKPDFSLMLSPEQRLYLGKRVREIRKTKPYFTLDFFNDAPYVGGCIAGKYYFHINSKGNVEPCIFSHFSTQNAIGKPLIDVLRDPFFRIMREKQPYNKNMLKPCSMIDNPGFIRQIVKEAGAKPDDEGADAMINDPEFKATLNQIAKEFTPYADKEWKEVFHEKGNMQFSTGHSKKLNGKLDK</sequence>
<dbReference type="InterPro" id="IPR007197">
    <property type="entry name" value="rSAM"/>
</dbReference>
<dbReference type="EMBL" id="CYZR01000006">
    <property type="protein sequence ID" value="CUO09372.1"/>
    <property type="molecule type" value="Genomic_DNA"/>
</dbReference>
<keyword evidence="1" id="KW-0949">S-adenosyl-L-methionine</keyword>
<dbReference type="PANTHER" id="PTHR43524:SF1">
    <property type="entry name" value="RADICAL SAM SUPERFAMILY PROTEIN"/>
    <property type="match status" value="1"/>
</dbReference>
<evidence type="ECO:0000256" key="2">
    <source>
        <dbReference type="ARBA" id="ARBA00022723"/>
    </source>
</evidence>
<feature type="domain" description="Radical SAM core" evidence="5">
    <location>
        <begin position="108"/>
        <end position="322"/>
    </location>
</feature>
<dbReference type="PANTHER" id="PTHR43524">
    <property type="entry name" value="RADICAL SAM SUPERFAMILY PROTEIN"/>
    <property type="match status" value="1"/>
</dbReference>
<dbReference type="InterPro" id="IPR058240">
    <property type="entry name" value="rSAM_sf"/>
</dbReference>
<dbReference type="SFLD" id="SFLDS00029">
    <property type="entry name" value="Radical_SAM"/>
    <property type="match status" value="1"/>
</dbReference>
<dbReference type="Gene3D" id="3.20.20.70">
    <property type="entry name" value="Aldolase class I"/>
    <property type="match status" value="1"/>
</dbReference>
<dbReference type="Pfam" id="PF13186">
    <property type="entry name" value="SPASM"/>
    <property type="match status" value="1"/>
</dbReference>
<proteinExistence type="predicted"/>
<dbReference type="SFLD" id="SFLDG01067">
    <property type="entry name" value="SPASM/twitch_domain_containing"/>
    <property type="match status" value="1"/>
</dbReference>
<evidence type="ECO:0000313" key="7">
    <source>
        <dbReference type="Proteomes" id="UP000095488"/>
    </source>
</evidence>
<dbReference type="SUPFAM" id="SSF102114">
    <property type="entry name" value="Radical SAM enzymes"/>
    <property type="match status" value="1"/>
</dbReference>
<gene>
    <name evidence="6" type="ORF">ERS852473_01877</name>
</gene>
<dbReference type="CDD" id="cd21128">
    <property type="entry name" value="SPASM_rSAM"/>
    <property type="match status" value="1"/>
</dbReference>
<evidence type="ECO:0000256" key="4">
    <source>
        <dbReference type="ARBA" id="ARBA00023014"/>
    </source>
</evidence>
<dbReference type="InterPro" id="IPR013785">
    <property type="entry name" value="Aldolase_TIM"/>
</dbReference>
<dbReference type="Proteomes" id="UP000095488">
    <property type="component" value="Unassembled WGS sequence"/>
</dbReference>
<reference evidence="6 7" key="1">
    <citation type="submission" date="2015-09" db="EMBL/GenBank/DDBJ databases">
        <authorList>
            <consortium name="Pathogen Informatics"/>
        </authorList>
    </citation>
    <scope>NUCLEOTIDE SEQUENCE [LARGE SCALE GENOMIC DNA]</scope>
    <source>
        <strain evidence="6 7">2789STDY5834858</strain>
    </source>
</reference>
<dbReference type="InterPro" id="IPR023885">
    <property type="entry name" value="4Fe4S-binding_SPASM_dom"/>
</dbReference>
<name>A0ABM9URL0_SARVE</name>
<keyword evidence="2" id="KW-0479">Metal-binding</keyword>
<evidence type="ECO:0000256" key="1">
    <source>
        <dbReference type="ARBA" id="ARBA00022691"/>
    </source>
</evidence>
<protein>
    <submittedName>
        <fullName evidence="6">Anaerobic sulfatase-maturating enzyme</fullName>
        <ecNumber evidence="6">1.8.98.-</ecNumber>
    </submittedName>
</protein>
<dbReference type="PROSITE" id="PS51918">
    <property type="entry name" value="RADICAL_SAM"/>
    <property type="match status" value="1"/>
</dbReference>
<dbReference type="RefSeq" id="WP_055259796.1">
    <property type="nucleotide sequence ID" value="NZ_CABIXL010000006.1"/>
</dbReference>
<comment type="caution">
    <text evidence="6">The sequence shown here is derived from an EMBL/GenBank/DDBJ whole genome shotgun (WGS) entry which is preliminary data.</text>
</comment>
<evidence type="ECO:0000256" key="3">
    <source>
        <dbReference type="ARBA" id="ARBA00023004"/>
    </source>
</evidence>
<dbReference type="EC" id="1.8.98.-" evidence="6"/>
<dbReference type="Pfam" id="PF04055">
    <property type="entry name" value="Radical_SAM"/>
    <property type="match status" value="1"/>
</dbReference>
<dbReference type="CDD" id="cd01335">
    <property type="entry name" value="Radical_SAM"/>
    <property type="match status" value="1"/>
</dbReference>
<dbReference type="GO" id="GO:0016491">
    <property type="term" value="F:oxidoreductase activity"/>
    <property type="evidence" value="ECO:0007669"/>
    <property type="project" value="UniProtKB-KW"/>
</dbReference>
<evidence type="ECO:0000259" key="5">
    <source>
        <dbReference type="PROSITE" id="PS51918"/>
    </source>
</evidence>
<evidence type="ECO:0000313" key="6">
    <source>
        <dbReference type="EMBL" id="CUO09372.1"/>
    </source>
</evidence>
<accession>A0ABM9URL0</accession>
<keyword evidence="6" id="KW-0560">Oxidoreductase</keyword>
<keyword evidence="7" id="KW-1185">Reference proteome</keyword>
<keyword evidence="3" id="KW-0408">Iron</keyword>
<organism evidence="6 7">
    <name type="scientific">Sarcina ventriculi</name>
    <name type="common">Clostridium ventriculi</name>
    <dbReference type="NCBI Taxonomy" id="1267"/>
    <lineage>
        <taxon>Bacteria</taxon>
        <taxon>Bacillati</taxon>
        <taxon>Bacillota</taxon>
        <taxon>Clostridia</taxon>
        <taxon>Eubacteriales</taxon>
        <taxon>Clostridiaceae</taxon>
        <taxon>Sarcina</taxon>
    </lineage>
</organism>
<keyword evidence="4" id="KW-0411">Iron-sulfur</keyword>